<evidence type="ECO:0000313" key="3">
    <source>
        <dbReference type="Proteomes" id="UP000075502"/>
    </source>
</evidence>
<dbReference type="SUPFAM" id="SSF52540">
    <property type="entry name" value="P-loop containing nucleoside triphosphate hydrolases"/>
    <property type="match status" value="1"/>
</dbReference>
<organism evidence="2 3">
    <name type="scientific">Sorangium cellulosum</name>
    <name type="common">Polyangium cellulosum</name>
    <dbReference type="NCBI Taxonomy" id="56"/>
    <lineage>
        <taxon>Bacteria</taxon>
        <taxon>Pseudomonadati</taxon>
        <taxon>Myxococcota</taxon>
        <taxon>Polyangia</taxon>
        <taxon>Polyangiales</taxon>
        <taxon>Polyangiaceae</taxon>
        <taxon>Sorangium</taxon>
    </lineage>
</organism>
<dbReference type="InterPro" id="IPR003959">
    <property type="entry name" value="ATPase_AAA_core"/>
</dbReference>
<name>A0A150TDC7_SORCE</name>
<reference evidence="2 3" key="1">
    <citation type="submission" date="2014-02" db="EMBL/GenBank/DDBJ databases">
        <title>The small core and large imbalanced accessory genome model reveals a collaborative survival strategy of Sorangium cellulosum strains in nature.</title>
        <authorList>
            <person name="Han K."/>
            <person name="Peng R."/>
            <person name="Blom J."/>
            <person name="Li Y.-Z."/>
        </authorList>
    </citation>
    <scope>NUCLEOTIDE SEQUENCE [LARGE SCALE GENOMIC DNA]</scope>
    <source>
        <strain evidence="2 3">So0007-03</strain>
    </source>
</reference>
<dbReference type="Gene3D" id="3.40.50.300">
    <property type="entry name" value="P-loop containing nucleotide triphosphate hydrolases"/>
    <property type="match status" value="2"/>
</dbReference>
<comment type="caution">
    <text evidence="2">The sequence shown here is derived from an EMBL/GenBank/DDBJ whole genome shotgun (WGS) entry which is preliminary data.</text>
</comment>
<feature type="domain" description="ATPase AAA-type core" evidence="1">
    <location>
        <begin position="37"/>
        <end position="352"/>
    </location>
</feature>
<dbReference type="CDD" id="cd00267">
    <property type="entry name" value="ABC_ATPase"/>
    <property type="match status" value="1"/>
</dbReference>
<dbReference type="Pfam" id="PF13304">
    <property type="entry name" value="AAA_21"/>
    <property type="match status" value="1"/>
</dbReference>
<proteinExistence type="predicted"/>
<evidence type="ECO:0000259" key="1">
    <source>
        <dbReference type="Pfam" id="PF13304"/>
    </source>
</evidence>
<dbReference type="GO" id="GO:0005524">
    <property type="term" value="F:ATP binding"/>
    <property type="evidence" value="ECO:0007669"/>
    <property type="project" value="InterPro"/>
</dbReference>
<dbReference type="PIRSF" id="PIRSF029347">
    <property type="entry name" value="RecF"/>
    <property type="match status" value="1"/>
</dbReference>
<dbReference type="InterPro" id="IPR014555">
    <property type="entry name" value="RecF-like"/>
</dbReference>
<gene>
    <name evidence="2" type="ORF">BE21_54465</name>
</gene>
<dbReference type="GO" id="GO:0016887">
    <property type="term" value="F:ATP hydrolysis activity"/>
    <property type="evidence" value="ECO:0007669"/>
    <property type="project" value="InterPro"/>
</dbReference>
<dbReference type="EMBL" id="JEME01002980">
    <property type="protein sequence ID" value="KYG02695.1"/>
    <property type="molecule type" value="Genomic_DNA"/>
</dbReference>
<dbReference type="PANTHER" id="PTHR40396">
    <property type="entry name" value="ATPASE-LIKE PROTEIN"/>
    <property type="match status" value="1"/>
</dbReference>
<protein>
    <submittedName>
        <fullName evidence="2">ATPase</fullName>
    </submittedName>
</protein>
<evidence type="ECO:0000313" key="2">
    <source>
        <dbReference type="EMBL" id="KYG02695.1"/>
    </source>
</evidence>
<dbReference type="Proteomes" id="UP000075502">
    <property type="component" value="Unassembled WGS sequence"/>
</dbReference>
<dbReference type="AlphaFoldDB" id="A0A150TDC7"/>
<dbReference type="InterPro" id="IPR027417">
    <property type="entry name" value="P-loop_NTPase"/>
</dbReference>
<dbReference type="PANTHER" id="PTHR40396:SF1">
    <property type="entry name" value="ATPASE AAA-TYPE CORE DOMAIN-CONTAINING PROTEIN"/>
    <property type="match status" value="1"/>
</dbReference>
<sequence>MAHILGIRIQRFKALGDVTLGKDKYDEQVEELPAFGCLIGPNGSGKSTVLDAFGFLADCLAENVEAACDKPHRGGFHKLRTQGETGPIQFDIYYREHKNARPISYTLAIDERDGVPYVASEMLRQRRKGQKHGRPYPFLKLEDSQGLVWAGDKTEDEEGAEQVPVALDDPSRLAITTLGQLKNHPRIVGFRSYIENWYLSYFVPDAARTMPPVGAQKHLNKTGDNIGNVVQYMERTQGARFGAILEKIGKRIPGVRSVAHKKSEDGRLLLAFNEAGYKDPFYAQSMSDGTLKMFAYLLLLEDPEPRPFIGIEEPENGLYHKLVERLAIELKAHAEERDTNVLVTTHSPYFVDALAPEQVWLIQRNDKGRSELTRAADMPTIKELVAEGIPLGSLWYSNHFHERVSL</sequence>
<accession>A0A150TDC7</accession>